<dbReference type="AlphaFoldDB" id="A0AAU9R8V0"/>
<reference evidence="4 5" key="1">
    <citation type="submission" date="2022-03" db="EMBL/GenBank/DDBJ databases">
        <authorList>
            <person name="Nunn A."/>
            <person name="Chopra R."/>
            <person name="Nunn A."/>
            <person name="Contreras Garrido A."/>
        </authorList>
    </citation>
    <scope>NUCLEOTIDE SEQUENCE [LARGE SCALE GENOMIC DNA]</scope>
</reference>
<feature type="domain" description="DUF4283" evidence="3">
    <location>
        <begin position="196"/>
        <end position="281"/>
    </location>
</feature>
<feature type="region of interest" description="Disordered" evidence="1">
    <location>
        <begin position="395"/>
        <end position="474"/>
    </location>
</feature>
<accession>A0AAU9R8V0</accession>
<feature type="compositionally biased region" description="Low complexity" evidence="1">
    <location>
        <begin position="419"/>
        <end position="431"/>
    </location>
</feature>
<evidence type="ECO:0000256" key="1">
    <source>
        <dbReference type="SAM" id="MobiDB-lite"/>
    </source>
</evidence>
<dbReference type="InterPro" id="IPR025558">
    <property type="entry name" value="DUF4283"/>
</dbReference>
<dbReference type="InterPro" id="IPR026960">
    <property type="entry name" value="RVT-Znf"/>
</dbReference>
<dbReference type="Proteomes" id="UP000836841">
    <property type="component" value="Chromosome 1"/>
</dbReference>
<evidence type="ECO:0000313" key="4">
    <source>
        <dbReference type="EMBL" id="CAH2034453.1"/>
    </source>
</evidence>
<evidence type="ECO:0008006" key="6">
    <source>
        <dbReference type="Google" id="ProtNLM"/>
    </source>
</evidence>
<feature type="non-terminal residue" evidence="4">
    <location>
        <position position="1152"/>
    </location>
</feature>
<dbReference type="InterPro" id="IPR036691">
    <property type="entry name" value="Endo/exonu/phosph_ase_sf"/>
</dbReference>
<dbReference type="PANTHER" id="PTHR31286">
    <property type="entry name" value="GLYCINE-RICH CELL WALL STRUCTURAL PROTEIN 1.8-LIKE"/>
    <property type="match status" value="1"/>
</dbReference>
<sequence length="1152" mass="128221">NFLPSPHRRPASRRLTRISLMTKQKKKVLRSMPPDTTKFSRVSAQARSMVAFEKKSLSDNAFAGSCGLSGDPSHPESGESPSGILSLPPGVGITADLQNSVALGTGTLTDPGNSSQSQIVLPVAPVADSYPRFVAGQKDITPVKSGLPVVNSSRPVRKWSSIITDSSQLEEIGTPSQHVSGVPFVLIPDANLEAAKDEFKDFIFARFHGDAPEMGRIIGVVNALWARTGPRIFVHKIGHGTFLLRVINDRTREILLSRTVWNIAGFPMFVAAWSPDLNPEQLPLTSAVVPVEFREVPYLLFNKESLSRIATAVGKPVSLASETERKETFEVAKVYVRVDLTKELPSKIISGFSNGREAHISVTYPWLPLKCEGCGLFGHSKSRCHDGPSVLNQVRTLSTSPSRGKRARPGRSKSRKRQTSTTCTTGSSNSRTNEKDGTVTDLLDGNRASSDDNADADAEQTPGVVEHANEQEKARVLDKEGISTTVEKKDAASSSTEVGNKVSEVSKVSEAAEAPFFLVRNKKSGRLNSDRRHSMTKDWINIHRPLFGAFYETHIQRVNAGRIARAIPTGWNFFGNFDHHETARITVVWDPSISVFVYQSSAQAVTCGIFIQAQNVNLTITFVYGHNGTDLRRTLWDELHTLNAVTPVSRTPWAVLGDFNQLRQSSQHSNSQQTHIDTSGMEDFNLALQDAELFEAQTKGLPFTWWNNQEDNPISKKIDHAFINCHWSIAFPDAYAVFMEPVQSDHAACLFQMPSLHRKASKPFKFFHHTADHPQFGELVAEAWSYGDISGSNQLKLAKALKLLKPVLRKLNKRQFSGVSERVRDQAEIVLNLQRMLLTSPTPELAIEEYQARAKWQMLLKAEGKFYRQRSRVKWLCEGDRDTAFYHRTVNQRLTQNHIHFLRYSDNRMIGDTEEIKAYAAEYFQGIIGHTDLPNSPATFRGSSPNTDLINDASSASLDKGASTFGNGFSAKATWEKLRVPSPAVQWHTVVWFKELIPRCALITWLVLLTRLPTKDRLIRWGMSVPGSCVLCHTGIESHDHLFFSCPFSSGIWKRFASSFWRSPSVDLTTVVSLITSLPPPKIPIAKLCFQITIYLLWKERNARIFTSVEMPASTIAAAVDRMLKDRLLSIPATSVGSPSLLEDYFRCVSFP</sequence>
<gene>
    <name evidence="4" type="ORF">TAV2_LOCUS797</name>
</gene>
<evidence type="ECO:0000259" key="2">
    <source>
        <dbReference type="Pfam" id="PF13966"/>
    </source>
</evidence>
<keyword evidence="5" id="KW-1185">Reference proteome</keyword>
<dbReference type="Pfam" id="PF14111">
    <property type="entry name" value="DUF4283"/>
    <property type="match status" value="1"/>
</dbReference>
<dbReference type="PANTHER" id="PTHR31286:SF173">
    <property type="entry name" value="DUF4283 DOMAIN-CONTAINING PROTEIN"/>
    <property type="match status" value="1"/>
</dbReference>
<protein>
    <recommendedName>
        <fullName evidence="6">Reverse transcriptase zinc-binding domain-containing protein</fullName>
    </recommendedName>
</protein>
<evidence type="ECO:0000313" key="5">
    <source>
        <dbReference type="Proteomes" id="UP000836841"/>
    </source>
</evidence>
<organism evidence="4 5">
    <name type="scientific">Thlaspi arvense</name>
    <name type="common">Field penny-cress</name>
    <dbReference type="NCBI Taxonomy" id="13288"/>
    <lineage>
        <taxon>Eukaryota</taxon>
        <taxon>Viridiplantae</taxon>
        <taxon>Streptophyta</taxon>
        <taxon>Embryophyta</taxon>
        <taxon>Tracheophyta</taxon>
        <taxon>Spermatophyta</taxon>
        <taxon>Magnoliopsida</taxon>
        <taxon>eudicotyledons</taxon>
        <taxon>Gunneridae</taxon>
        <taxon>Pentapetalae</taxon>
        <taxon>rosids</taxon>
        <taxon>malvids</taxon>
        <taxon>Brassicales</taxon>
        <taxon>Brassicaceae</taxon>
        <taxon>Thlaspideae</taxon>
        <taxon>Thlaspi</taxon>
    </lineage>
</organism>
<dbReference type="InterPro" id="IPR040256">
    <property type="entry name" value="At4g02000-like"/>
</dbReference>
<dbReference type="Gene3D" id="3.60.10.10">
    <property type="entry name" value="Endonuclease/exonuclease/phosphatase"/>
    <property type="match status" value="1"/>
</dbReference>
<dbReference type="Pfam" id="PF13966">
    <property type="entry name" value="zf-RVT"/>
    <property type="match status" value="1"/>
</dbReference>
<feature type="domain" description="Reverse transcriptase zinc-binding" evidence="2">
    <location>
        <begin position="969"/>
        <end position="1053"/>
    </location>
</feature>
<name>A0AAU9R8V0_THLAR</name>
<feature type="compositionally biased region" description="Basic residues" evidence="1">
    <location>
        <begin position="403"/>
        <end position="418"/>
    </location>
</feature>
<evidence type="ECO:0000259" key="3">
    <source>
        <dbReference type="Pfam" id="PF14111"/>
    </source>
</evidence>
<proteinExistence type="predicted"/>
<dbReference type="SUPFAM" id="SSF56219">
    <property type="entry name" value="DNase I-like"/>
    <property type="match status" value="1"/>
</dbReference>
<dbReference type="EMBL" id="OU466857">
    <property type="protein sequence ID" value="CAH2034453.1"/>
    <property type="molecule type" value="Genomic_DNA"/>
</dbReference>